<proteinExistence type="predicted"/>
<evidence type="ECO:0000313" key="2">
    <source>
        <dbReference type="EMBL" id="AVH41853.1"/>
    </source>
</evidence>
<keyword evidence="1" id="KW-0472">Membrane</keyword>
<evidence type="ECO:0000256" key="1">
    <source>
        <dbReference type="SAM" id="Phobius"/>
    </source>
</evidence>
<protein>
    <submittedName>
        <fullName evidence="2">Uncharacterized protein</fullName>
    </submittedName>
</protein>
<dbReference type="EMBL" id="CP026924">
    <property type="protein sequence ID" value="AVH41853.1"/>
    <property type="molecule type" value="Genomic_DNA"/>
</dbReference>
<dbReference type="Proteomes" id="UP000237717">
    <property type="component" value="Chromosome I"/>
</dbReference>
<reference evidence="2 3" key="1">
    <citation type="submission" date="2018-02" db="EMBL/GenBank/DDBJ databases">
        <title>Complete genome sequence of Agrobacterium tumefaciens 1D1609.</title>
        <authorList>
            <person name="Cho S.-T."/>
            <person name="Haryono M."/>
            <person name="Chang H.-H."/>
            <person name="Santos M.N."/>
            <person name="Lai E.-M."/>
            <person name="Kuo C.-H."/>
        </authorList>
    </citation>
    <scope>NUCLEOTIDE SEQUENCE [LARGE SCALE GENOMIC DNA]</scope>
    <source>
        <strain evidence="2 3">1D1609</strain>
    </source>
</reference>
<feature type="transmembrane region" description="Helical" evidence="1">
    <location>
        <begin position="6"/>
        <end position="25"/>
    </location>
</feature>
<dbReference type="AlphaFoldDB" id="A0A2L2LBZ0"/>
<organism evidence="2 3">
    <name type="scientific">Agrobacterium tumefaciens</name>
    <dbReference type="NCBI Taxonomy" id="358"/>
    <lineage>
        <taxon>Bacteria</taxon>
        <taxon>Pseudomonadati</taxon>
        <taxon>Pseudomonadota</taxon>
        <taxon>Alphaproteobacteria</taxon>
        <taxon>Hyphomicrobiales</taxon>
        <taxon>Rhizobiaceae</taxon>
        <taxon>Rhizobium/Agrobacterium group</taxon>
        <taxon>Agrobacterium</taxon>
        <taxon>Agrobacterium tumefaciens complex</taxon>
    </lineage>
</organism>
<accession>A0A2L2LBZ0</accession>
<name>A0A2L2LBZ0_AGRTU</name>
<gene>
    <name evidence="2" type="ORF">At1D1609_17990</name>
</gene>
<keyword evidence="1" id="KW-1133">Transmembrane helix</keyword>
<keyword evidence="1" id="KW-0812">Transmembrane</keyword>
<evidence type="ECO:0000313" key="3">
    <source>
        <dbReference type="Proteomes" id="UP000237717"/>
    </source>
</evidence>
<sequence length="31" mass="3853">MTMDDNSAMIIFVAMVMLFFVWRHYRGERRK</sequence>